<comment type="caution">
    <text evidence="2">The sequence shown here is derived from an EMBL/GenBank/DDBJ whole genome shotgun (WGS) entry which is preliminary data.</text>
</comment>
<gene>
    <name evidence="2" type="ORF">ST47_g3914</name>
</gene>
<sequence>MTTPTQQTWTLRLKSHRTTILLHIDPLQTFSSIKATLHTALSETGLQASEHGPCIALPSSPDDIKLGRPIDPLDPSHGFELGEWEEQGDEDEDEDSADGEGEGKGKGKGRAGEKRGEVKECPKGAGLKDGAVLAFRWDGDGVAVDGKGWGVQMASFEDAYGVVNEADGGARAEFEG</sequence>
<evidence type="ECO:0000256" key="1">
    <source>
        <dbReference type="SAM" id="MobiDB-lite"/>
    </source>
</evidence>
<dbReference type="EMBL" id="JYNV01000148">
    <property type="protein sequence ID" value="KZM24901.1"/>
    <property type="molecule type" value="Genomic_DNA"/>
</dbReference>
<feature type="region of interest" description="Disordered" evidence="1">
    <location>
        <begin position="52"/>
        <end position="123"/>
    </location>
</feature>
<dbReference type="Proteomes" id="UP000076837">
    <property type="component" value="Unassembled WGS sequence"/>
</dbReference>
<evidence type="ECO:0000313" key="3">
    <source>
        <dbReference type="Proteomes" id="UP000076837"/>
    </source>
</evidence>
<reference evidence="2 3" key="1">
    <citation type="journal article" date="2016" name="Sci. Rep.">
        <title>Draft genome sequencing and secretome analysis of fungal phytopathogen Ascochyta rabiei provides insight into the necrotrophic effector repertoire.</title>
        <authorList>
            <person name="Verma S."/>
            <person name="Gazara R.K."/>
            <person name="Nizam S."/>
            <person name="Parween S."/>
            <person name="Chattopadhyay D."/>
            <person name="Verma P.K."/>
        </authorList>
    </citation>
    <scope>NUCLEOTIDE SEQUENCE [LARGE SCALE GENOMIC DNA]</scope>
    <source>
        <strain evidence="2 3">ArDII</strain>
    </source>
</reference>
<keyword evidence="3" id="KW-1185">Reference proteome</keyword>
<evidence type="ECO:0000313" key="2">
    <source>
        <dbReference type="EMBL" id="KZM24901.1"/>
    </source>
</evidence>
<organism evidence="2 3">
    <name type="scientific">Didymella rabiei</name>
    <name type="common">Chickpea ascochyta blight fungus</name>
    <name type="synonym">Mycosphaerella rabiei</name>
    <dbReference type="NCBI Taxonomy" id="5454"/>
    <lineage>
        <taxon>Eukaryota</taxon>
        <taxon>Fungi</taxon>
        <taxon>Dikarya</taxon>
        <taxon>Ascomycota</taxon>
        <taxon>Pezizomycotina</taxon>
        <taxon>Dothideomycetes</taxon>
        <taxon>Pleosporomycetidae</taxon>
        <taxon>Pleosporales</taxon>
        <taxon>Pleosporineae</taxon>
        <taxon>Didymellaceae</taxon>
        <taxon>Ascochyta</taxon>
    </lineage>
</organism>
<accession>A0A163GKV3</accession>
<dbReference type="AlphaFoldDB" id="A0A163GKV3"/>
<feature type="compositionally biased region" description="Basic and acidic residues" evidence="1">
    <location>
        <begin position="101"/>
        <end position="122"/>
    </location>
</feature>
<feature type="compositionally biased region" description="Acidic residues" evidence="1">
    <location>
        <begin position="82"/>
        <end position="100"/>
    </location>
</feature>
<proteinExistence type="predicted"/>
<name>A0A163GKV3_DIDRA</name>
<protein>
    <submittedName>
        <fullName evidence="2">Uncharacterized protein</fullName>
    </submittedName>
</protein>